<keyword evidence="2 5" id="KW-0812">Transmembrane</keyword>
<sequence>MFSFLVLCKNRGRFIRFRPKKLCQRKNIFSPNSGQFSGQFKDRFRIEKACMESRENFPLQPPGKQFQEGTCLYKARIPVYLLIFLILWRLNQSGGNPLLSRLLVSPFSGALYLKAGVLICWWVYLAGVFFRFLGTAYIGRQKIWSVKIRKENTQTTGPFRYLRHPVYAGSLLIIFSLAPLCSPQGALFLLSTAGLFTYYLARQEETILDDHQKGGKQGSSQGSSINRFWPKKGFFTFLRNEGMREIGKKKKEIFFSEFYNIAFGAGFFVFGISLSVRAFWYAFLGSLALMSTVLLYFRIYSPPIP</sequence>
<dbReference type="Pfam" id="PF04191">
    <property type="entry name" value="PEMT"/>
    <property type="match status" value="1"/>
</dbReference>
<accession>B6AQY3</accession>
<feature type="transmembrane region" description="Helical" evidence="5">
    <location>
        <begin position="253"/>
        <end position="272"/>
    </location>
</feature>
<organism evidence="6">
    <name type="scientific">Leptospirillum sp. Group II '5-way CG'</name>
    <dbReference type="NCBI Taxonomy" id="419541"/>
    <lineage>
        <taxon>Bacteria</taxon>
        <taxon>Pseudomonadati</taxon>
        <taxon>Nitrospirota</taxon>
        <taxon>Nitrospiria</taxon>
        <taxon>Nitrospirales</taxon>
        <taxon>Nitrospiraceae</taxon>
        <taxon>Leptospirillum</taxon>
    </lineage>
</organism>
<name>B6AQY3_9BACT</name>
<protein>
    <recommendedName>
        <fullName evidence="7">Isoprenylcysteine carboxyl methyltransferase</fullName>
    </recommendedName>
</protein>
<feature type="transmembrane region" description="Helical" evidence="5">
    <location>
        <begin position="278"/>
        <end position="297"/>
    </location>
</feature>
<keyword evidence="4 5" id="KW-0472">Membrane</keyword>
<evidence type="ECO:0000256" key="5">
    <source>
        <dbReference type="SAM" id="Phobius"/>
    </source>
</evidence>
<dbReference type="Gene3D" id="1.20.120.1630">
    <property type="match status" value="1"/>
</dbReference>
<keyword evidence="3 5" id="KW-1133">Transmembrane helix</keyword>
<feature type="transmembrane region" description="Helical" evidence="5">
    <location>
        <begin position="160"/>
        <end position="178"/>
    </location>
</feature>
<dbReference type="AlphaFoldDB" id="B6AQY3"/>
<feature type="transmembrane region" description="Helical" evidence="5">
    <location>
        <begin position="73"/>
        <end position="91"/>
    </location>
</feature>
<gene>
    <name evidence="6" type="ORF">CGL2_11238001</name>
</gene>
<reference evidence="6" key="2">
    <citation type="journal article" date="2008" name="PLoS Biol.">
        <title>Population genomic analysis of strain variation in Leptospirillum group II bacteria involved in acid mine drainage formation.</title>
        <authorList>
            <person name="Simmons S.L."/>
            <person name="Dibartolo G."/>
            <person name="Denef V.J."/>
            <person name="Goltsman D.S."/>
            <person name="Thelen M.P."/>
            <person name="Banfield J.F."/>
        </authorList>
    </citation>
    <scope>NUCLEOTIDE SEQUENCE [LARGE SCALE GENOMIC DNA]</scope>
</reference>
<comment type="subcellular location">
    <subcellularLocation>
        <location evidence="1">Endomembrane system</location>
        <topology evidence="1">Multi-pass membrane protein</topology>
    </subcellularLocation>
</comment>
<evidence type="ECO:0000256" key="2">
    <source>
        <dbReference type="ARBA" id="ARBA00022692"/>
    </source>
</evidence>
<dbReference type="GO" id="GO:0012505">
    <property type="term" value="C:endomembrane system"/>
    <property type="evidence" value="ECO:0007669"/>
    <property type="project" value="UniProtKB-SubCell"/>
</dbReference>
<evidence type="ECO:0000256" key="1">
    <source>
        <dbReference type="ARBA" id="ARBA00004127"/>
    </source>
</evidence>
<proteinExistence type="predicted"/>
<evidence type="ECO:0000313" key="6">
    <source>
        <dbReference type="EMBL" id="EDZ38654.1"/>
    </source>
</evidence>
<evidence type="ECO:0008006" key="7">
    <source>
        <dbReference type="Google" id="ProtNLM"/>
    </source>
</evidence>
<dbReference type="InterPro" id="IPR007318">
    <property type="entry name" value="Phopholipid_MeTrfase"/>
</dbReference>
<reference evidence="6" key="1">
    <citation type="journal article" date="2004" name="Nature">
        <title>Community structure and metabolism through reconstruction of microbial genomes from the environment.</title>
        <authorList>
            <person name="Tyson G.W."/>
            <person name="Chapman J."/>
            <person name="Hugenholtz P."/>
            <person name="Allen E.E."/>
            <person name="Ram R.J."/>
            <person name="Richardson P.M."/>
            <person name="Solovyev V.V."/>
            <person name="Rubin E.M."/>
            <person name="Rokhsar D.S."/>
            <person name="Banfield J.F."/>
        </authorList>
    </citation>
    <scope>NUCLEOTIDE SEQUENCE [LARGE SCALE GENOMIC DNA]</scope>
</reference>
<feature type="transmembrane region" description="Helical" evidence="5">
    <location>
        <begin position="111"/>
        <end position="139"/>
    </location>
</feature>
<dbReference type="EMBL" id="DS995261">
    <property type="protein sequence ID" value="EDZ38654.1"/>
    <property type="molecule type" value="Genomic_DNA"/>
</dbReference>
<evidence type="ECO:0000256" key="4">
    <source>
        <dbReference type="ARBA" id="ARBA00023136"/>
    </source>
</evidence>
<evidence type="ECO:0000256" key="3">
    <source>
        <dbReference type="ARBA" id="ARBA00022989"/>
    </source>
</evidence>